<gene>
    <name evidence="5" type="ORF">HLB23_06530</name>
</gene>
<organism evidence="5 6">
    <name type="scientific">Nocardia uniformis</name>
    <dbReference type="NCBI Taxonomy" id="53432"/>
    <lineage>
        <taxon>Bacteria</taxon>
        <taxon>Bacillati</taxon>
        <taxon>Actinomycetota</taxon>
        <taxon>Actinomycetes</taxon>
        <taxon>Mycobacteriales</taxon>
        <taxon>Nocardiaceae</taxon>
        <taxon>Nocardia</taxon>
    </lineage>
</organism>
<dbReference type="Proteomes" id="UP000586827">
    <property type="component" value="Unassembled WGS sequence"/>
</dbReference>
<dbReference type="GO" id="GO:0003700">
    <property type="term" value="F:DNA-binding transcription factor activity"/>
    <property type="evidence" value="ECO:0007669"/>
    <property type="project" value="InterPro"/>
</dbReference>
<dbReference type="SMART" id="SM00342">
    <property type="entry name" value="HTH_ARAC"/>
    <property type="match status" value="1"/>
</dbReference>
<dbReference type="InterPro" id="IPR032687">
    <property type="entry name" value="AraC-type_N"/>
</dbReference>
<dbReference type="InterPro" id="IPR018060">
    <property type="entry name" value="HTH_AraC"/>
</dbReference>
<feature type="domain" description="HTH araC/xylS-type" evidence="4">
    <location>
        <begin position="258"/>
        <end position="335"/>
    </location>
</feature>
<keyword evidence="1" id="KW-0805">Transcription regulation</keyword>
<dbReference type="AlphaFoldDB" id="A0A849BWZ6"/>
<dbReference type="PANTHER" id="PTHR47894:SF1">
    <property type="entry name" value="HTH-TYPE TRANSCRIPTIONAL REGULATOR VQSM"/>
    <property type="match status" value="1"/>
</dbReference>
<keyword evidence="6" id="KW-1185">Reference proteome</keyword>
<keyword evidence="3" id="KW-0804">Transcription</keyword>
<name>A0A849BWZ6_9NOCA</name>
<dbReference type="PANTHER" id="PTHR47894">
    <property type="entry name" value="HTH-TYPE TRANSCRIPTIONAL REGULATOR GADX"/>
    <property type="match status" value="1"/>
</dbReference>
<dbReference type="Gene3D" id="1.10.10.60">
    <property type="entry name" value="Homeodomain-like"/>
    <property type="match status" value="1"/>
</dbReference>
<dbReference type="Pfam" id="PF12625">
    <property type="entry name" value="Arabinose_bd"/>
    <property type="match status" value="1"/>
</dbReference>
<accession>A0A849BWZ6</accession>
<evidence type="ECO:0000256" key="1">
    <source>
        <dbReference type="ARBA" id="ARBA00023015"/>
    </source>
</evidence>
<evidence type="ECO:0000259" key="4">
    <source>
        <dbReference type="PROSITE" id="PS01124"/>
    </source>
</evidence>
<evidence type="ECO:0000313" key="5">
    <source>
        <dbReference type="EMBL" id="NNH69526.1"/>
    </source>
</evidence>
<sequence length="344" mass="37338">MAEELERLRSITSTALLVEFAGGRGLSLPSILRHTGIREADLRNPDAEVTVGQEIAVMRNIAVEAGDEPGLGLLAGMNCHPAGLGVLGFALMSCPTFGHFVDVAVRYLDLNFTVVAAKVEFEGSEARLVRDDRIVPDEIRRFALERDFAVVMGQLQEMLSGPLPDLRVELALEPHPIYEAFGAVLGANAVVLGAPRSVMAVPLATMGLPLPRANATMARFYAHQCAELIQKRSSRLGVSGQVRELLIHHGRLADQTRIAADLDISVRTLRRRLADEGTTFRELSTETIGMLAEELLVAGLTVEQVADRLGYSSVSAFTSAFRGWKGQSPGHFGRVHRGRSLVRV</sequence>
<evidence type="ECO:0000256" key="2">
    <source>
        <dbReference type="ARBA" id="ARBA00023125"/>
    </source>
</evidence>
<dbReference type="GO" id="GO:0000976">
    <property type="term" value="F:transcription cis-regulatory region binding"/>
    <property type="evidence" value="ECO:0007669"/>
    <property type="project" value="TreeGrafter"/>
</dbReference>
<dbReference type="Pfam" id="PF12833">
    <property type="entry name" value="HTH_18"/>
    <property type="match status" value="1"/>
</dbReference>
<dbReference type="RefSeq" id="WP_067526474.1">
    <property type="nucleotide sequence ID" value="NZ_JABELX010000003.1"/>
</dbReference>
<comment type="caution">
    <text evidence="5">The sequence shown here is derived from an EMBL/GenBank/DDBJ whole genome shotgun (WGS) entry which is preliminary data.</text>
</comment>
<protein>
    <submittedName>
        <fullName evidence="5">AraC family transcriptional regulator</fullName>
    </submittedName>
</protein>
<dbReference type="InterPro" id="IPR009057">
    <property type="entry name" value="Homeodomain-like_sf"/>
</dbReference>
<evidence type="ECO:0000256" key="3">
    <source>
        <dbReference type="ARBA" id="ARBA00023163"/>
    </source>
</evidence>
<dbReference type="PROSITE" id="PS01124">
    <property type="entry name" value="HTH_ARAC_FAMILY_2"/>
    <property type="match status" value="1"/>
</dbReference>
<proteinExistence type="predicted"/>
<dbReference type="GO" id="GO:0005829">
    <property type="term" value="C:cytosol"/>
    <property type="evidence" value="ECO:0007669"/>
    <property type="project" value="TreeGrafter"/>
</dbReference>
<dbReference type="SUPFAM" id="SSF46689">
    <property type="entry name" value="Homeodomain-like"/>
    <property type="match status" value="1"/>
</dbReference>
<reference evidence="5 6" key="1">
    <citation type="submission" date="2020-05" db="EMBL/GenBank/DDBJ databases">
        <title>MicrobeNet Type strains.</title>
        <authorList>
            <person name="Nicholson A.C."/>
        </authorList>
    </citation>
    <scope>NUCLEOTIDE SEQUENCE [LARGE SCALE GENOMIC DNA]</scope>
    <source>
        <strain evidence="5 6">JCM 3224</strain>
    </source>
</reference>
<evidence type="ECO:0000313" key="6">
    <source>
        <dbReference type="Proteomes" id="UP000586827"/>
    </source>
</evidence>
<keyword evidence="2" id="KW-0238">DNA-binding</keyword>
<dbReference type="EMBL" id="JABELX010000003">
    <property type="protein sequence ID" value="NNH69526.1"/>
    <property type="molecule type" value="Genomic_DNA"/>
</dbReference>